<comment type="caution">
    <text evidence="4">The sequence shown here is derived from an EMBL/GenBank/DDBJ whole genome shotgun (WGS) entry which is preliminary data.</text>
</comment>
<feature type="domain" description="GGDEF" evidence="3">
    <location>
        <begin position="251"/>
        <end position="381"/>
    </location>
</feature>
<dbReference type="PROSITE" id="PS50883">
    <property type="entry name" value="EAL"/>
    <property type="match status" value="1"/>
</dbReference>
<reference evidence="4 5" key="1">
    <citation type="submission" date="2013-07" db="EMBL/GenBank/DDBJ databases">
        <authorList>
            <person name="Weinstock G."/>
            <person name="Sodergren E."/>
            <person name="Wylie T."/>
            <person name="Fulton L."/>
            <person name="Fulton R."/>
            <person name="Fronick C."/>
            <person name="O'Laughlin M."/>
            <person name="Godfrey J."/>
            <person name="Miner T."/>
            <person name="Herter B."/>
            <person name="Appelbaum E."/>
            <person name="Cordes M."/>
            <person name="Lek S."/>
            <person name="Wollam A."/>
            <person name="Pepin K.H."/>
            <person name="Palsikar V.B."/>
            <person name="Mitreva M."/>
            <person name="Wilson R.K."/>
        </authorList>
    </citation>
    <scope>NUCLEOTIDE SEQUENCE [LARGE SCALE GENOMIC DNA]</scope>
    <source>
        <strain evidence="4 5">ATCC 14940</strain>
    </source>
</reference>
<evidence type="ECO:0000259" key="2">
    <source>
        <dbReference type="PROSITE" id="PS50883"/>
    </source>
</evidence>
<feature type="domain" description="EAL" evidence="2">
    <location>
        <begin position="391"/>
        <end position="645"/>
    </location>
</feature>
<dbReference type="Proteomes" id="UP000016491">
    <property type="component" value="Unassembled WGS sequence"/>
</dbReference>
<dbReference type="EMBL" id="AWSU01000008">
    <property type="protein sequence ID" value="ERI80690.1"/>
    <property type="molecule type" value="Genomic_DNA"/>
</dbReference>
<feature type="transmembrane region" description="Helical" evidence="1">
    <location>
        <begin position="71"/>
        <end position="99"/>
    </location>
</feature>
<accession>A0ABC9U4U8</accession>
<dbReference type="CDD" id="cd01949">
    <property type="entry name" value="GGDEF"/>
    <property type="match status" value="1"/>
</dbReference>
<dbReference type="InterPro" id="IPR050706">
    <property type="entry name" value="Cyclic-di-GMP_PDE-like"/>
</dbReference>
<keyword evidence="1" id="KW-0812">Transmembrane</keyword>
<evidence type="ECO:0000313" key="5">
    <source>
        <dbReference type="Proteomes" id="UP000016491"/>
    </source>
</evidence>
<keyword evidence="1" id="KW-0472">Membrane</keyword>
<dbReference type="InterPro" id="IPR001633">
    <property type="entry name" value="EAL_dom"/>
</dbReference>
<dbReference type="CDD" id="cd01948">
    <property type="entry name" value="EAL"/>
    <property type="match status" value="1"/>
</dbReference>
<dbReference type="Gene3D" id="3.30.70.270">
    <property type="match status" value="1"/>
</dbReference>
<dbReference type="AlphaFoldDB" id="A0ABC9U4U8"/>
<evidence type="ECO:0000256" key="1">
    <source>
        <dbReference type="SAM" id="Phobius"/>
    </source>
</evidence>
<dbReference type="RefSeq" id="WP_021640937.1">
    <property type="nucleotide sequence ID" value="NZ_KE992821.1"/>
</dbReference>
<dbReference type="SUPFAM" id="SSF141868">
    <property type="entry name" value="EAL domain-like"/>
    <property type="match status" value="1"/>
</dbReference>
<dbReference type="NCBIfam" id="TIGR00254">
    <property type="entry name" value="GGDEF"/>
    <property type="match status" value="1"/>
</dbReference>
<proteinExistence type="predicted"/>
<dbReference type="InterPro" id="IPR029787">
    <property type="entry name" value="Nucleotide_cyclase"/>
</dbReference>
<feature type="transmembrane region" description="Helical" evidence="1">
    <location>
        <begin position="200"/>
        <end position="218"/>
    </location>
</feature>
<dbReference type="Gene3D" id="3.20.20.450">
    <property type="entry name" value="EAL domain"/>
    <property type="match status" value="1"/>
</dbReference>
<dbReference type="SMART" id="SM00052">
    <property type="entry name" value="EAL"/>
    <property type="match status" value="1"/>
</dbReference>
<keyword evidence="1" id="KW-1133">Transmembrane helix</keyword>
<name>A0ABC9U4U8_CLOSY</name>
<dbReference type="InterPro" id="IPR043128">
    <property type="entry name" value="Rev_trsase/Diguanyl_cyclase"/>
</dbReference>
<dbReference type="InterPro" id="IPR035919">
    <property type="entry name" value="EAL_sf"/>
</dbReference>
<gene>
    <name evidence="4" type="ORF">CLOSYM_00090</name>
</gene>
<dbReference type="SMART" id="SM00267">
    <property type="entry name" value="GGDEF"/>
    <property type="match status" value="1"/>
</dbReference>
<dbReference type="PANTHER" id="PTHR33121">
    <property type="entry name" value="CYCLIC DI-GMP PHOSPHODIESTERASE PDEF"/>
    <property type="match status" value="1"/>
</dbReference>
<dbReference type="Pfam" id="PF00990">
    <property type="entry name" value="GGDEF"/>
    <property type="match status" value="1"/>
</dbReference>
<protein>
    <submittedName>
        <fullName evidence="4">Diguanylate cyclase domain protein</fullName>
    </submittedName>
</protein>
<feature type="transmembrane region" description="Helical" evidence="1">
    <location>
        <begin position="175"/>
        <end position="194"/>
    </location>
</feature>
<feature type="transmembrane region" description="Helical" evidence="1">
    <location>
        <begin position="6"/>
        <end position="24"/>
    </location>
</feature>
<evidence type="ECO:0000259" key="3">
    <source>
        <dbReference type="PROSITE" id="PS50887"/>
    </source>
</evidence>
<dbReference type="SUPFAM" id="SSF55073">
    <property type="entry name" value="Nucleotide cyclase"/>
    <property type="match status" value="1"/>
</dbReference>
<feature type="transmembrane region" description="Helical" evidence="1">
    <location>
        <begin position="44"/>
        <end position="65"/>
    </location>
</feature>
<dbReference type="InterPro" id="IPR000160">
    <property type="entry name" value="GGDEF_dom"/>
</dbReference>
<evidence type="ECO:0000313" key="4">
    <source>
        <dbReference type="EMBL" id="ERI80690.1"/>
    </source>
</evidence>
<sequence>MAGDRMTWNIAPEVVSLIFLLIIWTYSRKGSHLPSFKNRTFRLCLVITFIAIGSNILSTFMIYYLRSGLRWMTWIVTTVYFLFTPLMGLIYFTYAAAVLFEGSSSLRRGLVFWMIPGVAYSLVVLANPLTGMLFTLSADGYERGGCLYLTYLVFYFYCLASLSMTVIHRKQIERTVYRILAAFPLLAVFVILIQQIYPDIILTGSAATCVMLIIYLHLQNRQISRDYLTNVPNRQELLDMMGLLIKKHPEKQFTLAVVSLRQFRQINNVCGQHKGDEFLRKICGYLCEIGPRDGVYRFSGDEFALLFTSESDGDIKECLAAIRERMKQPWEVEEYRFTLSVAVGVIRRTRSGDTLETAINSIEYAVFQAKTGRHGFICYCDEVMLAELERRNSVIQILKDELKNPSFEMYYQPIYSAEDGAFHYAESLMRLNHTPIGPVYPSEFIPVAEETGLIIEITYIILDKVCKYINRLTELGIEVGAIHVNFSAVQFSEPDLAQKVLDIIIRNGTPFTKIKIEFTESTLAENPRLVTEFAYEMNQYGIMIGLDDFGTGYSNISTVFHIPFGTVKLDKSLVYAAMEKKTAFYAVRNLISAFKNLGMRVIAEGVETEEQKRLVLDCQVDQIQGFYYSRPMSEDDMEAFMLAQRDSPCTGS</sequence>
<feature type="transmembrane region" description="Helical" evidence="1">
    <location>
        <begin position="148"/>
        <end position="168"/>
    </location>
</feature>
<feature type="transmembrane region" description="Helical" evidence="1">
    <location>
        <begin position="111"/>
        <end position="136"/>
    </location>
</feature>
<dbReference type="Pfam" id="PF00563">
    <property type="entry name" value="EAL"/>
    <property type="match status" value="1"/>
</dbReference>
<organism evidence="4 5">
    <name type="scientific">[Clostridium] symbiosum ATCC 14940</name>
    <dbReference type="NCBI Taxonomy" id="411472"/>
    <lineage>
        <taxon>Bacteria</taxon>
        <taxon>Bacillati</taxon>
        <taxon>Bacillota</taxon>
        <taxon>Clostridia</taxon>
        <taxon>Lachnospirales</taxon>
        <taxon>Lachnospiraceae</taxon>
        <taxon>Otoolea</taxon>
    </lineage>
</organism>
<dbReference type="PANTHER" id="PTHR33121:SF70">
    <property type="entry name" value="SIGNALING PROTEIN YKOW"/>
    <property type="match status" value="1"/>
</dbReference>
<dbReference type="PROSITE" id="PS50887">
    <property type="entry name" value="GGDEF"/>
    <property type="match status" value="1"/>
</dbReference>